<protein>
    <submittedName>
        <fullName evidence="2">Uncharacterized protein</fullName>
    </submittedName>
</protein>
<sequence>MYTTEPVADRLQPSPQEDQLAEDYASLLGTVSRIDEAVREGAWHGVRDELDQLISAAEDMWSTLSDPDPDYSGEDPESDPRRTPVNADPATVRQLVAAYAEPGTVTRALYPPSVITDPHLRAAVAGVAGPEDPLAPAEEQPVSLR</sequence>
<gene>
    <name evidence="2" type="ORF">ACFP1Z_22315</name>
</gene>
<organism evidence="2 3">
    <name type="scientific">Streptomyces gamaensis</name>
    <dbReference type="NCBI Taxonomy" id="1763542"/>
    <lineage>
        <taxon>Bacteria</taxon>
        <taxon>Bacillati</taxon>
        <taxon>Actinomycetota</taxon>
        <taxon>Actinomycetes</taxon>
        <taxon>Kitasatosporales</taxon>
        <taxon>Streptomycetaceae</taxon>
        <taxon>Streptomyces</taxon>
    </lineage>
</organism>
<proteinExistence type="predicted"/>
<feature type="region of interest" description="Disordered" evidence="1">
    <location>
        <begin position="58"/>
        <end position="89"/>
    </location>
</feature>
<reference evidence="3" key="1">
    <citation type="journal article" date="2019" name="Int. J. Syst. Evol. Microbiol.">
        <title>The Global Catalogue of Microorganisms (GCM) 10K type strain sequencing project: providing services to taxonomists for standard genome sequencing and annotation.</title>
        <authorList>
            <consortium name="The Broad Institute Genomics Platform"/>
            <consortium name="The Broad Institute Genome Sequencing Center for Infectious Disease"/>
            <person name="Wu L."/>
            <person name="Ma J."/>
        </authorList>
    </citation>
    <scope>NUCLEOTIDE SEQUENCE [LARGE SCALE GENOMIC DNA]</scope>
    <source>
        <strain evidence="3">CGMCC 4.7304</strain>
    </source>
</reference>
<evidence type="ECO:0000256" key="1">
    <source>
        <dbReference type="SAM" id="MobiDB-lite"/>
    </source>
</evidence>
<name>A0ABW0Z8I8_9ACTN</name>
<dbReference type="EMBL" id="JBHSPB010000014">
    <property type="protein sequence ID" value="MFC5722905.1"/>
    <property type="molecule type" value="Genomic_DNA"/>
</dbReference>
<feature type="region of interest" description="Disordered" evidence="1">
    <location>
        <begin position="126"/>
        <end position="145"/>
    </location>
</feature>
<feature type="compositionally biased region" description="Acidic residues" evidence="1">
    <location>
        <begin position="67"/>
        <end position="77"/>
    </location>
</feature>
<evidence type="ECO:0000313" key="2">
    <source>
        <dbReference type="EMBL" id="MFC5722905.1"/>
    </source>
</evidence>
<keyword evidence="3" id="KW-1185">Reference proteome</keyword>
<evidence type="ECO:0000313" key="3">
    <source>
        <dbReference type="Proteomes" id="UP001596083"/>
    </source>
</evidence>
<comment type="caution">
    <text evidence="2">The sequence shown here is derived from an EMBL/GenBank/DDBJ whole genome shotgun (WGS) entry which is preliminary data.</text>
</comment>
<accession>A0ABW0Z8I8</accession>
<dbReference type="Proteomes" id="UP001596083">
    <property type="component" value="Unassembled WGS sequence"/>
</dbReference>